<feature type="domain" description="GCVT N-terminal" evidence="4">
    <location>
        <begin position="12"/>
        <end position="232"/>
    </location>
</feature>
<proteinExistence type="predicted"/>
<sequence>MTKTDDYDLLHCSAGHFVRSMRGTVGISGNDRASFLQGLLTNDIEALSSGRGCYATYLTPQGRLITDMNVLDTGNSILLDVDIGITHHLVERFNKLIFSEDVQISDLSNTWTQIGVRGPRAATVLATVLAETDLDAVSLHASEFLECDDLQTVQLSYLDEQVLISRNDDVGVVGFDVRAPTTLDTALRERLAATGAVSVDERVLEILRVEAGRPLFPVDLDERTIPLEAGIEDRAISLTKGCYVGQEVIIRILHRGQGKVARKLVGLTVMEAASTVPIRNAKLFDNEKEVGHITSAVQSPALGCPIALGYVHRDYAAPGMQVQIQDQSHGQTGTVTKLPFITP</sequence>
<dbReference type="InterPro" id="IPR027266">
    <property type="entry name" value="TrmE/GcvT-like"/>
</dbReference>
<keyword evidence="3" id="KW-0496">Mitochondrion</keyword>
<accession>A0A381NP39</accession>
<name>A0A381NP39_9ZZZZ</name>
<dbReference type="Gene3D" id="3.30.1360.120">
    <property type="entry name" value="Probable tRNA modification gtpase trme, domain 1"/>
    <property type="match status" value="1"/>
</dbReference>
<dbReference type="NCBIfam" id="TIGR03317">
    <property type="entry name" value="ygfZ_signature"/>
    <property type="match status" value="1"/>
</dbReference>
<evidence type="ECO:0000259" key="5">
    <source>
        <dbReference type="Pfam" id="PF08669"/>
    </source>
</evidence>
<keyword evidence="2" id="KW-0809">Transit peptide</keyword>
<evidence type="ECO:0000256" key="1">
    <source>
        <dbReference type="ARBA" id="ARBA00004173"/>
    </source>
</evidence>
<gene>
    <name evidence="6" type="ORF">METZ01_LOCUS9141</name>
</gene>
<dbReference type="SUPFAM" id="SSF101790">
    <property type="entry name" value="Aminomethyltransferase beta-barrel domain"/>
    <property type="match status" value="1"/>
</dbReference>
<dbReference type="InterPro" id="IPR029043">
    <property type="entry name" value="GcvT/YgfZ_C"/>
</dbReference>
<evidence type="ECO:0000256" key="2">
    <source>
        <dbReference type="ARBA" id="ARBA00022946"/>
    </source>
</evidence>
<evidence type="ECO:0000256" key="3">
    <source>
        <dbReference type="ARBA" id="ARBA00023128"/>
    </source>
</evidence>
<dbReference type="EMBL" id="UINC01000492">
    <property type="protein sequence ID" value="SUZ56287.1"/>
    <property type="molecule type" value="Genomic_DNA"/>
</dbReference>
<dbReference type="SUPFAM" id="SSF103025">
    <property type="entry name" value="Folate-binding domain"/>
    <property type="match status" value="1"/>
</dbReference>
<protein>
    <recommendedName>
        <fullName evidence="7">Aminomethyltransferase folate-binding domain-containing protein</fullName>
    </recommendedName>
</protein>
<organism evidence="6">
    <name type="scientific">marine metagenome</name>
    <dbReference type="NCBI Taxonomy" id="408172"/>
    <lineage>
        <taxon>unclassified sequences</taxon>
        <taxon>metagenomes</taxon>
        <taxon>ecological metagenomes</taxon>
    </lineage>
</organism>
<evidence type="ECO:0008006" key="7">
    <source>
        <dbReference type="Google" id="ProtNLM"/>
    </source>
</evidence>
<evidence type="ECO:0000313" key="6">
    <source>
        <dbReference type="EMBL" id="SUZ56287.1"/>
    </source>
</evidence>
<dbReference type="GO" id="GO:0005739">
    <property type="term" value="C:mitochondrion"/>
    <property type="evidence" value="ECO:0007669"/>
    <property type="project" value="UniProtKB-SubCell"/>
</dbReference>
<evidence type="ECO:0000259" key="4">
    <source>
        <dbReference type="Pfam" id="PF01571"/>
    </source>
</evidence>
<dbReference type="InterPro" id="IPR045179">
    <property type="entry name" value="YgfZ/GcvT"/>
</dbReference>
<feature type="domain" description="Aminomethyltransferase C-terminal" evidence="5">
    <location>
        <begin position="262"/>
        <end position="340"/>
    </location>
</feature>
<dbReference type="Pfam" id="PF01571">
    <property type="entry name" value="GCV_T"/>
    <property type="match status" value="1"/>
</dbReference>
<dbReference type="InterPro" id="IPR006222">
    <property type="entry name" value="GCVT_N"/>
</dbReference>
<dbReference type="InterPro" id="IPR017703">
    <property type="entry name" value="YgfZ/GCV_T_CS"/>
</dbReference>
<dbReference type="PANTHER" id="PTHR22602:SF0">
    <property type="entry name" value="TRANSFERASE CAF17, MITOCHONDRIAL-RELATED"/>
    <property type="match status" value="1"/>
</dbReference>
<dbReference type="PIRSF" id="PIRSF006487">
    <property type="entry name" value="GcvT"/>
    <property type="match status" value="1"/>
</dbReference>
<comment type="subcellular location">
    <subcellularLocation>
        <location evidence="1">Mitochondrion</location>
    </subcellularLocation>
</comment>
<dbReference type="AlphaFoldDB" id="A0A381NP39"/>
<dbReference type="PANTHER" id="PTHR22602">
    <property type="entry name" value="TRANSFERASE CAF17, MITOCHONDRIAL-RELATED"/>
    <property type="match status" value="1"/>
</dbReference>
<dbReference type="Pfam" id="PF08669">
    <property type="entry name" value="GCV_T_C"/>
    <property type="match status" value="1"/>
</dbReference>
<dbReference type="GO" id="GO:0016226">
    <property type="term" value="P:iron-sulfur cluster assembly"/>
    <property type="evidence" value="ECO:0007669"/>
    <property type="project" value="TreeGrafter"/>
</dbReference>
<reference evidence="6" key="1">
    <citation type="submission" date="2018-05" db="EMBL/GenBank/DDBJ databases">
        <authorList>
            <person name="Lanie J.A."/>
            <person name="Ng W.-L."/>
            <person name="Kazmierczak K.M."/>
            <person name="Andrzejewski T.M."/>
            <person name="Davidsen T.M."/>
            <person name="Wayne K.J."/>
            <person name="Tettelin H."/>
            <person name="Glass J.I."/>
            <person name="Rusch D."/>
            <person name="Podicherti R."/>
            <person name="Tsui H.-C.T."/>
            <person name="Winkler M.E."/>
        </authorList>
    </citation>
    <scope>NUCLEOTIDE SEQUENCE</scope>
</reference>
<dbReference type="InterPro" id="IPR013977">
    <property type="entry name" value="GcvT_C"/>
</dbReference>